<gene>
    <name evidence="1" type="ORF">PX52LOC_05742</name>
</gene>
<proteinExistence type="predicted"/>
<dbReference type="KEGG" id="lrs:PX52LOC_05742"/>
<dbReference type="Proteomes" id="UP000324974">
    <property type="component" value="Chromosome"/>
</dbReference>
<name>A0A5C1AL69_9BACT</name>
<dbReference type="InterPro" id="IPR016884">
    <property type="entry name" value="UCP028438"/>
</dbReference>
<protein>
    <submittedName>
        <fullName evidence="1">Uncharacterized protein</fullName>
    </submittedName>
</protein>
<evidence type="ECO:0000313" key="1">
    <source>
        <dbReference type="EMBL" id="QEL18706.1"/>
    </source>
</evidence>
<accession>A0A5C1AL69</accession>
<dbReference type="PIRSF" id="PIRSF028438">
    <property type="entry name" value="UCP028438"/>
    <property type="match status" value="1"/>
</dbReference>
<dbReference type="AlphaFoldDB" id="A0A5C1AL69"/>
<keyword evidence="2" id="KW-1185">Reference proteome</keyword>
<dbReference type="EMBL" id="CP042425">
    <property type="protein sequence ID" value="QEL18706.1"/>
    <property type="molecule type" value="Genomic_DNA"/>
</dbReference>
<sequence length="221" mass="23620">MTTGTQGDIVTRLKALLPNGWFRDSTPILDGVLNGIGWALSSVYGLASYARLQTRISTATDGFLDMISFDFFGSGLPRKTQEMDSPFRSRILAALFPEKATRHGLIRALEILTGRTPWVFEPARPADTGAYGTNTMGYGVAGAYGSLQLPFQAFVVAYRPTGQGIPFIAGYGDPHGAYGTASQIEYANPSLVLGAVTDADIYAAIDGVKPVGTIIWTRVSS</sequence>
<reference evidence="2" key="1">
    <citation type="submission" date="2019-08" db="EMBL/GenBank/DDBJ databases">
        <title>Limnoglobus roseus gen. nov., sp. nov., a novel freshwater planctomycete with a giant genome from the family Gemmataceae.</title>
        <authorList>
            <person name="Kulichevskaya I.S."/>
            <person name="Naumoff D.G."/>
            <person name="Miroshnikov K."/>
            <person name="Ivanova A."/>
            <person name="Philippov D.A."/>
            <person name="Hakobyan A."/>
            <person name="Rijpstra I.C."/>
            <person name="Sinninghe Damste J.S."/>
            <person name="Liesack W."/>
            <person name="Dedysh S.N."/>
        </authorList>
    </citation>
    <scope>NUCLEOTIDE SEQUENCE [LARGE SCALE GENOMIC DNA]</scope>
    <source>
        <strain evidence="2">PX52</strain>
    </source>
</reference>
<dbReference type="RefSeq" id="WP_178132578.1">
    <property type="nucleotide sequence ID" value="NZ_CP042425.1"/>
</dbReference>
<organism evidence="1 2">
    <name type="scientific">Limnoglobus roseus</name>
    <dbReference type="NCBI Taxonomy" id="2598579"/>
    <lineage>
        <taxon>Bacteria</taxon>
        <taxon>Pseudomonadati</taxon>
        <taxon>Planctomycetota</taxon>
        <taxon>Planctomycetia</taxon>
        <taxon>Gemmatales</taxon>
        <taxon>Gemmataceae</taxon>
        <taxon>Limnoglobus</taxon>
    </lineage>
</organism>
<evidence type="ECO:0000313" key="2">
    <source>
        <dbReference type="Proteomes" id="UP000324974"/>
    </source>
</evidence>